<dbReference type="InterPro" id="IPR013106">
    <property type="entry name" value="Ig_V-set"/>
</dbReference>
<accession>A0A4W3H4Y2</accession>
<evidence type="ECO:0000256" key="3">
    <source>
        <dbReference type="ARBA" id="ARBA00043265"/>
    </source>
</evidence>
<keyword evidence="7" id="KW-1185">Reference proteome</keyword>
<dbReference type="Pfam" id="PF07686">
    <property type="entry name" value="V-set"/>
    <property type="match status" value="1"/>
</dbReference>
<dbReference type="CDD" id="cd00099">
    <property type="entry name" value="IgV"/>
    <property type="match status" value="1"/>
</dbReference>
<keyword evidence="3" id="KW-1280">Immunoglobulin</keyword>
<organism evidence="6 7">
    <name type="scientific">Callorhinchus milii</name>
    <name type="common">Ghost shark</name>
    <dbReference type="NCBI Taxonomy" id="7868"/>
    <lineage>
        <taxon>Eukaryota</taxon>
        <taxon>Metazoa</taxon>
        <taxon>Chordata</taxon>
        <taxon>Craniata</taxon>
        <taxon>Vertebrata</taxon>
        <taxon>Chondrichthyes</taxon>
        <taxon>Holocephali</taxon>
        <taxon>Chimaeriformes</taxon>
        <taxon>Callorhinchidae</taxon>
        <taxon>Callorhinchus</taxon>
    </lineage>
</organism>
<reference evidence="6" key="5">
    <citation type="submission" date="2025-09" db="UniProtKB">
        <authorList>
            <consortium name="Ensembl"/>
        </authorList>
    </citation>
    <scope>IDENTIFICATION</scope>
</reference>
<feature type="domain" description="Ig-like" evidence="5">
    <location>
        <begin position="19"/>
        <end position="132"/>
    </location>
</feature>
<evidence type="ECO:0000256" key="4">
    <source>
        <dbReference type="SAM" id="SignalP"/>
    </source>
</evidence>
<dbReference type="SMART" id="SM00409">
    <property type="entry name" value="IG"/>
    <property type="match status" value="1"/>
</dbReference>
<reference evidence="7" key="2">
    <citation type="journal article" date="2007" name="PLoS Biol.">
        <title>Survey sequencing and comparative analysis of the elephant shark (Callorhinchus milii) genome.</title>
        <authorList>
            <person name="Venkatesh B."/>
            <person name="Kirkness E.F."/>
            <person name="Loh Y.H."/>
            <person name="Halpern A.L."/>
            <person name="Lee A.P."/>
            <person name="Johnson J."/>
            <person name="Dandona N."/>
            <person name="Viswanathan L.D."/>
            <person name="Tay A."/>
            <person name="Venter J.C."/>
            <person name="Strausberg R.L."/>
            <person name="Brenner S."/>
        </authorList>
    </citation>
    <scope>NUCLEOTIDE SEQUENCE [LARGE SCALE GENOMIC DNA]</scope>
</reference>
<feature type="signal peptide" evidence="4">
    <location>
        <begin position="1"/>
        <end position="19"/>
    </location>
</feature>
<evidence type="ECO:0000313" key="7">
    <source>
        <dbReference type="Proteomes" id="UP000314986"/>
    </source>
</evidence>
<dbReference type="GeneTree" id="ENSGT00970000196768"/>
<dbReference type="GO" id="GO:0005576">
    <property type="term" value="C:extracellular region"/>
    <property type="evidence" value="ECO:0007669"/>
    <property type="project" value="UniProtKB-ARBA"/>
</dbReference>
<dbReference type="AlphaFoldDB" id="A0A4W3H4Y2"/>
<protein>
    <recommendedName>
        <fullName evidence="5">Ig-like domain-containing protein</fullName>
    </recommendedName>
</protein>
<keyword evidence="2" id="KW-1064">Adaptive immunity</keyword>
<keyword evidence="4" id="KW-0732">Signal</keyword>
<dbReference type="PROSITE" id="PS50835">
    <property type="entry name" value="IG_LIKE"/>
    <property type="match status" value="1"/>
</dbReference>
<dbReference type="SUPFAM" id="SSF48726">
    <property type="entry name" value="Immunoglobulin"/>
    <property type="match status" value="1"/>
</dbReference>
<dbReference type="InParanoid" id="A0A4W3H4Y2"/>
<proteinExistence type="predicted"/>
<evidence type="ECO:0000313" key="6">
    <source>
        <dbReference type="Ensembl" id="ENSCMIP00000010217.1"/>
    </source>
</evidence>
<dbReference type="InterPro" id="IPR036179">
    <property type="entry name" value="Ig-like_dom_sf"/>
</dbReference>
<dbReference type="OMA" id="CARGTHH"/>
<dbReference type="InterPro" id="IPR007110">
    <property type="entry name" value="Ig-like_dom"/>
</dbReference>
<dbReference type="PANTHER" id="PTHR23266">
    <property type="entry name" value="IMMUNOGLOBULIN HEAVY CHAIN"/>
    <property type="match status" value="1"/>
</dbReference>
<dbReference type="Ensembl" id="ENSCMIT00000010487.1">
    <property type="protein sequence ID" value="ENSCMIP00000010217.1"/>
    <property type="gene ID" value="ENSCMIG00000005380.1"/>
</dbReference>
<reference evidence="7" key="3">
    <citation type="journal article" date="2014" name="Nature">
        <title>Elephant shark genome provides unique insights into gnathostome evolution.</title>
        <authorList>
            <consortium name="International Elephant Shark Genome Sequencing Consortium"/>
            <person name="Venkatesh B."/>
            <person name="Lee A.P."/>
            <person name="Ravi V."/>
            <person name="Maurya A.K."/>
            <person name="Lian M.M."/>
            <person name="Swann J.B."/>
            <person name="Ohta Y."/>
            <person name="Flajnik M.F."/>
            <person name="Sutoh Y."/>
            <person name="Kasahara M."/>
            <person name="Hoon S."/>
            <person name="Gangu V."/>
            <person name="Roy S.W."/>
            <person name="Irimia M."/>
            <person name="Korzh V."/>
            <person name="Kondrychyn I."/>
            <person name="Lim Z.W."/>
            <person name="Tay B.H."/>
            <person name="Tohari S."/>
            <person name="Kong K.W."/>
            <person name="Ho S."/>
            <person name="Lorente-Galdos B."/>
            <person name="Quilez J."/>
            <person name="Marques-Bonet T."/>
            <person name="Raney B.J."/>
            <person name="Ingham P.W."/>
            <person name="Tay A."/>
            <person name="Hillier L.W."/>
            <person name="Minx P."/>
            <person name="Boehm T."/>
            <person name="Wilson R.K."/>
            <person name="Brenner S."/>
            <person name="Warren W.C."/>
        </authorList>
    </citation>
    <scope>NUCLEOTIDE SEQUENCE [LARGE SCALE GENOMIC DNA]</scope>
</reference>
<keyword evidence="1" id="KW-0391">Immunity</keyword>
<reference evidence="7" key="1">
    <citation type="journal article" date="2006" name="Science">
        <title>Ancient noncoding elements conserved in the human genome.</title>
        <authorList>
            <person name="Venkatesh B."/>
            <person name="Kirkness E.F."/>
            <person name="Loh Y.H."/>
            <person name="Halpern A.L."/>
            <person name="Lee A.P."/>
            <person name="Johnson J."/>
            <person name="Dandona N."/>
            <person name="Viswanathan L.D."/>
            <person name="Tay A."/>
            <person name="Venter J.C."/>
            <person name="Strausberg R.L."/>
            <person name="Brenner S."/>
        </authorList>
    </citation>
    <scope>NUCLEOTIDE SEQUENCE [LARGE SCALE GENOMIC DNA]</scope>
</reference>
<reference evidence="6" key="4">
    <citation type="submission" date="2025-08" db="UniProtKB">
        <authorList>
            <consortium name="Ensembl"/>
        </authorList>
    </citation>
    <scope>IDENTIFICATION</scope>
</reference>
<name>A0A4W3H4Y2_CALMI</name>
<evidence type="ECO:0000256" key="2">
    <source>
        <dbReference type="ARBA" id="ARBA00023130"/>
    </source>
</evidence>
<dbReference type="InterPro" id="IPR050199">
    <property type="entry name" value="IgHV"/>
</dbReference>
<evidence type="ECO:0000256" key="1">
    <source>
        <dbReference type="ARBA" id="ARBA00022859"/>
    </source>
</evidence>
<dbReference type="SMART" id="SM00406">
    <property type="entry name" value="IGv"/>
    <property type="match status" value="1"/>
</dbReference>
<dbReference type="GO" id="GO:0002250">
    <property type="term" value="P:adaptive immune response"/>
    <property type="evidence" value="ECO:0007669"/>
    <property type="project" value="UniProtKB-KW"/>
</dbReference>
<dbReference type="Gene3D" id="2.60.40.10">
    <property type="entry name" value="Immunoglobulins"/>
    <property type="match status" value="1"/>
</dbReference>
<dbReference type="Proteomes" id="UP000314986">
    <property type="component" value="Unassembled WGS sequence"/>
</dbReference>
<dbReference type="PROSITE" id="PS51257">
    <property type="entry name" value="PROKAR_LIPOPROTEIN"/>
    <property type="match status" value="1"/>
</dbReference>
<sequence length="141" mass="15968">MRSLISLSLLLAVFSCVQTAVVMTQPPTLTGKTGQSLRLTCRSSGFNYNRYYCMYWYRQLPRKQREKLLTSDCYSSNSFESGVGNRVTVVREDNNKIFDLIIKSPRVEDTATYYCAADSQCEGTGLNSYKYSRGGKQPLPI</sequence>
<dbReference type="InterPro" id="IPR003599">
    <property type="entry name" value="Ig_sub"/>
</dbReference>
<feature type="chain" id="PRO_5021371265" description="Ig-like domain-containing protein" evidence="4">
    <location>
        <begin position="20"/>
        <end position="141"/>
    </location>
</feature>
<evidence type="ECO:0000259" key="5">
    <source>
        <dbReference type="PROSITE" id="PS50835"/>
    </source>
</evidence>
<dbReference type="GO" id="GO:0019814">
    <property type="term" value="C:immunoglobulin complex"/>
    <property type="evidence" value="ECO:0007669"/>
    <property type="project" value="UniProtKB-KW"/>
</dbReference>
<dbReference type="InterPro" id="IPR013783">
    <property type="entry name" value="Ig-like_fold"/>
</dbReference>